<organism evidence="1 2">
    <name type="scientific">Butyrivibrio proteoclasticus</name>
    <dbReference type="NCBI Taxonomy" id="43305"/>
    <lineage>
        <taxon>Bacteria</taxon>
        <taxon>Bacillati</taxon>
        <taxon>Bacillota</taxon>
        <taxon>Clostridia</taxon>
        <taxon>Lachnospirales</taxon>
        <taxon>Lachnospiraceae</taxon>
        <taxon>Butyrivibrio</taxon>
    </lineage>
</organism>
<dbReference type="AlphaFoldDB" id="A0A1I5Y3U7"/>
<proteinExistence type="predicted"/>
<reference evidence="2" key="1">
    <citation type="submission" date="2016-10" db="EMBL/GenBank/DDBJ databases">
        <authorList>
            <person name="Varghese N."/>
            <person name="Submissions S."/>
        </authorList>
    </citation>
    <scope>NUCLEOTIDE SEQUENCE [LARGE SCALE GENOMIC DNA]</scope>
    <source>
        <strain evidence="2">P18</strain>
    </source>
</reference>
<dbReference type="OrthoDB" id="2066146at2"/>
<sequence length="97" mass="11487">MPKKVSKKTPITKAELGELLDQKKFAKEIRSYDDDKLRNLIQEIFFEGMREGYELAKFRLELLNSFPFDSADEFLDENMGKIREIMDLCKKYEELEG</sequence>
<evidence type="ECO:0000313" key="2">
    <source>
        <dbReference type="Proteomes" id="UP000182624"/>
    </source>
</evidence>
<accession>A0A1I5Y3U7</accession>
<gene>
    <name evidence="1" type="ORF">SAMN04487928_14026</name>
</gene>
<keyword evidence="2" id="KW-1185">Reference proteome</keyword>
<name>A0A1I5Y3U7_9FIRM</name>
<dbReference type="Proteomes" id="UP000182624">
    <property type="component" value="Unassembled WGS sequence"/>
</dbReference>
<dbReference type="RefSeq" id="WP_074891662.1">
    <property type="nucleotide sequence ID" value="NZ_FOXO01000040.1"/>
</dbReference>
<dbReference type="EMBL" id="FOXO01000040">
    <property type="protein sequence ID" value="SFQ38780.1"/>
    <property type="molecule type" value="Genomic_DNA"/>
</dbReference>
<evidence type="ECO:0000313" key="1">
    <source>
        <dbReference type="EMBL" id="SFQ38780.1"/>
    </source>
</evidence>
<protein>
    <submittedName>
        <fullName evidence="1">Uncharacterized protein</fullName>
    </submittedName>
</protein>